<comment type="caution">
    <text evidence="3">The sequence shown here is derived from an EMBL/GenBank/DDBJ whole genome shotgun (WGS) entry which is preliminary data.</text>
</comment>
<proteinExistence type="predicted"/>
<feature type="compositionally biased region" description="Polar residues" evidence="2">
    <location>
        <begin position="396"/>
        <end position="406"/>
    </location>
</feature>
<dbReference type="Proteomes" id="UP000028073">
    <property type="component" value="Unassembled WGS sequence"/>
</dbReference>
<feature type="compositionally biased region" description="Basic and acidic residues" evidence="2">
    <location>
        <begin position="263"/>
        <end position="274"/>
    </location>
</feature>
<evidence type="ECO:0000256" key="2">
    <source>
        <dbReference type="SAM" id="MobiDB-lite"/>
    </source>
</evidence>
<keyword evidence="4" id="KW-1185">Reference proteome</keyword>
<evidence type="ECO:0000313" key="3">
    <source>
        <dbReference type="EMBL" id="KEQ17611.1"/>
    </source>
</evidence>
<keyword evidence="1" id="KW-0175">Coiled coil</keyword>
<organism evidence="3 4">
    <name type="scientific">Endozoicomonas numazuensis</name>
    <dbReference type="NCBI Taxonomy" id="1137799"/>
    <lineage>
        <taxon>Bacteria</taxon>
        <taxon>Pseudomonadati</taxon>
        <taxon>Pseudomonadota</taxon>
        <taxon>Gammaproteobacteria</taxon>
        <taxon>Oceanospirillales</taxon>
        <taxon>Endozoicomonadaceae</taxon>
        <taxon>Endozoicomonas</taxon>
    </lineage>
</organism>
<dbReference type="STRING" id="1137799.GZ78_17950"/>
<name>A0A081NGN8_9GAMM</name>
<dbReference type="RefSeq" id="WP_034838075.1">
    <property type="nucleotide sequence ID" value="NZ_JOKH01000003.1"/>
</dbReference>
<dbReference type="AlphaFoldDB" id="A0A081NGN8"/>
<dbReference type="OrthoDB" id="6191662at2"/>
<feature type="region of interest" description="Disordered" evidence="2">
    <location>
        <begin position="263"/>
        <end position="327"/>
    </location>
</feature>
<gene>
    <name evidence="3" type="ORF">GZ78_17950</name>
</gene>
<sequence>MVDSVNRSEAVVVPTQTEELRGLEQADRVSRGYDTSNSVSARTGGGLVQLPPGASDAPTIPEPDSEITGEVGDLQKQVAQQTAANLRGQIGGNFGEGPASITNTYPELVTPAVGNTVLEIDDKLSKLSEASPETLSNINGALGRLHAENRQGTLTTDKLDQILAEINANLEDNSVKYSENKIEIASQDAQQRHASNIEHIREHIDDANSASKANSDTIFLKSLAFIFPPVALWEWALEIDRDVNPGKDNSNISIFSKSEIDYMEKQERDSEAQRNRQANSHVLFRPPVQSSGNSEQTDNHQPDSDDNQQPSEAIDEAGSSSSSVGDATEGIQIASEGMDHFERRKLLLQALQESAESEEAKNKLQEAINALESGDPALAEEILGGFTDSLGLENSLGDSVSTSTDDTAPPPLPEEVPEIGENNQELTPPSEEVTPDAVQNEQPESPPAAPDLTQFVSNISNVPEEVLSSQQDAASEQGLIRRHNSV</sequence>
<reference evidence="3 4" key="1">
    <citation type="submission" date="2014-06" db="EMBL/GenBank/DDBJ databases">
        <title>Whole Genome Sequences of Three Symbiotic Endozoicomonas Bacteria.</title>
        <authorList>
            <person name="Neave M.J."/>
            <person name="Apprill A."/>
            <person name="Voolstra C.R."/>
        </authorList>
    </citation>
    <scope>NUCLEOTIDE SEQUENCE [LARGE SCALE GENOMIC DNA]</scope>
    <source>
        <strain evidence="3 4">DSM 25634</strain>
    </source>
</reference>
<accession>A0A081NGN8</accession>
<feature type="compositionally biased region" description="Polar residues" evidence="2">
    <location>
        <begin position="454"/>
        <end position="474"/>
    </location>
</feature>
<feature type="region of interest" description="Disordered" evidence="2">
    <location>
        <begin position="388"/>
        <end position="486"/>
    </location>
</feature>
<dbReference type="EMBL" id="JOKH01000003">
    <property type="protein sequence ID" value="KEQ17611.1"/>
    <property type="molecule type" value="Genomic_DNA"/>
</dbReference>
<protein>
    <submittedName>
        <fullName evidence="3">Uncharacterized protein</fullName>
    </submittedName>
</protein>
<feature type="region of interest" description="Disordered" evidence="2">
    <location>
        <begin position="1"/>
        <end position="60"/>
    </location>
</feature>
<evidence type="ECO:0000313" key="4">
    <source>
        <dbReference type="Proteomes" id="UP000028073"/>
    </source>
</evidence>
<feature type="compositionally biased region" description="Basic and acidic residues" evidence="2">
    <location>
        <begin position="18"/>
        <end position="31"/>
    </location>
</feature>
<feature type="coiled-coil region" evidence="1">
    <location>
        <begin position="347"/>
        <end position="374"/>
    </location>
</feature>
<evidence type="ECO:0000256" key="1">
    <source>
        <dbReference type="SAM" id="Coils"/>
    </source>
</evidence>